<evidence type="ECO:0000313" key="3">
    <source>
        <dbReference type="Proteomes" id="UP000796880"/>
    </source>
</evidence>
<accession>A0A8K0E4T6</accession>
<evidence type="ECO:0000313" key="2">
    <source>
        <dbReference type="EMBL" id="KAF3436837.1"/>
    </source>
</evidence>
<feature type="domain" description="DUF1985" evidence="1">
    <location>
        <begin position="5"/>
        <end position="111"/>
    </location>
</feature>
<reference evidence="2" key="1">
    <citation type="submission" date="2020-03" db="EMBL/GenBank/DDBJ databases">
        <title>A high-quality chromosome-level genome assembly of a woody plant with both climbing and erect habits, Rhamnella rubrinervis.</title>
        <authorList>
            <person name="Lu Z."/>
            <person name="Yang Y."/>
            <person name="Zhu X."/>
            <person name="Sun Y."/>
        </authorList>
    </citation>
    <scope>NUCLEOTIDE SEQUENCE</scope>
    <source>
        <strain evidence="2">BYM</strain>
        <tissue evidence="2">Leaf</tissue>
    </source>
</reference>
<gene>
    <name evidence="2" type="ORF">FNV43_RR19590</name>
</gene>
<sequence>MGAKFDKKSFAMITGLNCGEFPYEKELEHLPYDLWVKYLGNTEPMSQSDFSKAFEDLDFDGSNKEIENNVKCHIFYFLETVLLPGTRGEWKPPNDELDDEEEDELTEDVDWEKEMKDSPFDMYMCRLTTATNIGGQPRLISNAMTRDWFQCKNVKCLSVLFPYILMVHGYYNYYSDLRNERKYNLQPFFIKREDDSSDPYW</sequence>
<dbReference type="InterPro" id="IPR015410">
    <property type="entry name" value="DUF1985"/>
</dbReference>
<keyword evidence="3" id="KW-1185">Reference proteome</keyword>
<proteinExistence type="predicted"/>
<evidence type="ECO:0000259" key="1">
    <source>
        <dbReference type="Pfam" id="PF09331"/>
    </source>
</evidence>
<name>A0A8K0E4T6_9ROSA</name>
<dbReference type="Pfam" id="PF09331">
    <property type="entry name" value="DUF1985"/>
    <property type="match status" value="1"/>
</dbReference>
<dbReference type="EMBL" id="VOIH02000009">
    <property type="protein sequence ID" value="KAF3436837.1"/>
    <property type="molecule type" value="Genomic_DNA"/>
</dbReference>
<dbReference type="AlphaFoldDB" id="A0A8K0E4T6"/>
<comment type="caution">
    <text evidence="2">The sequence shown here is derived from an EMBL/GenBank/DDBJ whole genome shotgun (WGS) entry which is preliminary data.</text>
</comment>
<dbReference type="Proteomes" id="UP000796880">
    <property type="component" value="Unassembled WGS sequence"/>
</dbReference>
<protein>
    <recommendedName>
        <fullName evidence="1">DUF1985 domain-containing protein</fullName>
    </recommendedName>
</protein>
<organism evidence="2 3">
    <name type="scientific">Rhamnella rubrinervis</name>
    <dbReference type="NCBI Taxonomy" id="2594499"/>
    <lineage>
        <taxon>Eukaryota</taxon>
        <taxon>Viridiplantae</taxon>
        <taxon>Streptophyta</taxon>
        <taxon>Embryophyta</taxon>
        <taxon>Tracheophyta</taxon>
        <taxon>Spermatophyta</taxon>
        <taxon>Magnoliopsida</taxon>
        <taxon>eudicotyledons</taxon>
        <taxon>Gunneridae</taxon>
        <taxon>Pentapetalae</taxon>
        <taxon>rosids</taxon>
        <taxon>fabids</taxon>
        <taxon>Rosales</taxon>
        <taxon>Rhamnaceae</taxon>
        <taxon>rhamnoid group</taxon>
        <taxon>Rhamneae</taxon>
        <taxon>Rhamnella</taxon>
    </lineage>
</organism>
<dbReference type="OrthoDB" id="1302742at2759"/>